<accession>A0A1J6IGW3</accession>
<feature type="region of interest" description="Disordered" evidence="1">
    <location>
        <begin position="292"/>
        <end position="316"/>
    </location>
</feature>
<evidence type="ECO:0000313" key="2">
    <source>
        <dbReference type="EMBL" id="OIS96966.1"/>
    </source>
</evidence>
<evidence type="ECO:0000313" key="3">
    <source>
        <dbReference type="Proteomes" id="UP000187609"/>
    </source>
</evidence>
<keyword evidence="3" id="KW-1185">Reference proteome</keyword>
<evidence type="ECO:0000256" key="1">
    <source>
        <dbReference type="SAM" id="MobiDB-lite"/>
    </source>
</evidence>
<feature type="non-terminal residue" evidence="2">
    <location>
        <position position="345"/>
    </location>
</feature>
<dbReference type="Gramene" id="OIS96966">
    <property type="protein sequence ID" value="OIS96966"/>
    <property type="gene ID" value="A4A49_18464"/>
</dbReference>
<name>A0A1J6IGW3_NICAT</name>
<proteinExistence type="predicted"/>
<dbReference type="EMBL" id="MJEQ01037193">
    <property type="protein sequence ID" value="OIS96966.1"/>
    <property type="molecule type" value="Genomic_DNA"/>
</dbReference>
<dbReference type="AlphaFoldDB" id="A0A1J6IGW3"/>
<feature type="compositionally biased region" description="Polar residues" evidence="1">
    <location>
        <begin position="237"/>
        <end position="257"/>
    </location>
</feature>
<gene>
    <name evidence="2" type="ORF">A4A49_18464</name>
</gene>
<sequence>MVDRGLAGGSKGSTIEAGQLQQMREDSALAVGVRAIFAKNNAAVDPIAIVVVQDGKELDQVASMFDGSGQTIVQQAAPAKSLDAKTIKSTAAVEKPTGATVVHDEGQGVDASGVRAVLKKSGEQHVTADTEEGIGIGAVHEAEEQTHKYNLKAADLLKSDPQARSKMRGWSVVNHTQFSPSKKKVPVHKSQVNDSKNITVATSNTRQSVAAHKQVTDALNSGSQGVQQSKGGDFTVVNRSNLSPNKKNPRGPTNQVIDVNNLRCSNSFDVLMNESVERDGEKKVQQVDHDLASKTKLSNSPSSGKQQQFMKNADARSKSLKDLALVPVDEQITGAVSNAASKMNL</sequence>
<comment type="caution">
    <text evidence="2">The sequence shown here is derived from an EMBL/GenBank/DDBJ whole genome shotgun (WGS) entry which is preliminary data.</text>
</comment>
<reference evidence="2" key="1">
    <citation type="submission" date="2016-11" db="EMBL/GenBank/DDBJ databases">
        <title>The genome of Nicotiana attenuata.</title>
        <authorList>
            <person name="Xu S."/>
            <person name="Brockmoeller T."/>
            <person name="Gaquerel E."/>
            <person name="Navarro A."/>
            <person name="Kuhl H."/>
            <person name="Gase K."/>
            <person name="Ling Z."/>
            <person name="Zhou W."/>
            <person name="Kreitzer C."/>
            <person name="Stanke M."/>
            <person name="Tang H."/>
            <person name="Lyons E."/>
            <person name="Pandey P."/>
            <person name="Pandey S.P."/>
            <person name="Timmermann B."/>
            <person name="Baldwin I.T."/>
        </authorList>
    </citation>
    <scope>NUCLEOTIDE SEQUENCE [LARGE SCALE GENOMIC DNA]</scope>
    <source>
        <strain evidence="2">UT</strain>
    </source>
</reference>
<feature type="compositionally biased region" description="Low complexity" evidence="1">
    <location>
        <begin position="221"/>
        <end position="232"/>
    </location>
</feature>
<organism evidence="2 3">
    <name type="scientific">Nicotiana attenuata</name>
    <name type="common">Coyote tobacco</name>
    <dbReference type="NCBI Taxonomy" id="49451"/>
    <lineage>
        <taxon>Eukaryota</taxon>
        <taxon>Viridiplantae</taxon>
        <taxon>Streptophyta</taxon>
        <taxon>Embryophyta</taxon>
        <taxon>Tracheophyta</taxon>
        <taxon>Spermatophyta</taxon>
        <taxon>Magnoliopsida</taxon>
        <taxon>eudicotyledons</taxon>
        <taxon>Gunneridae</taxon>
        <taxon>Pentapetalae</taxon>
        <taxon>asterids</taxon>
        <taxon>lamiids</taxon>
        <taxon>Solanales</taxon>
        <taxon>Solanaceae</taxon>
        <taxon>Nicotianoideae</taxon>
        <taxon>Nicotianeae</taxon>
        <taxon>Nicotiana</taxon>
    </lineage>
</organism>
<dbReference type="Proteomes" id="UP000187609">
    <property type="component" value="Unassembled WGS sequence"/>
</dbReference>
<feature type="compositionally biased region" description="Polar residues" evidence="1">
    <location>
        <begin position="295"/>
        <end position="310"/>
    </location>
</feature>
<feature type="region of interest" description="Disordered" evidence="1">
    <location>
        <begin position="219"/>
        <end position="257"/>
    </location>
</feature>
<protein>
    <submittedName>
        <fullName evidence="2">Uncharacterized protein</fullName>
    </submittedName>
</protein>